<organism evidence="5 6">
    <name type="scientific">Nocardia aurantia</name>
    <dbReference type="NCBI Taxonomy" id="2585199"/>
    <lineage>
        <taxon>Bacteria</taxon>
        <taxon>Bacillati</taxon>
        <taxon>Actinomycetota</taxon>
        <taxon>Actinomycetes</taxon>
        <taxon>Mycobacteriales</taxon>
        <taxon>Nocardiaceae</taxon>
        <taxon>Nocardia</taxon>
    </lineage>
</organism>
<reference evidence="5 6" key="1">
    <citation type="submission" date="2019-10" db="EMBL/GenBank/DDBJ databases">
        <title>Nocardia macrotermitis sp. nov. and Nocardia aurantia sp. nov., isolated from the gut of fungus growing-termite Macrotermes natalensis.</title>
        <authorList>
            <person name="Benndorf R."/>
            <person name="Schwitalla J."/>
            <person name="Martin K."/>
            <person name="De Beer W."/>
            <person name="Kaster A.-K."/>
            <person name="Vollmers J."/>
            <person name="Poulsen M."/>
            <person name="Beemelmanns C."/>
        </authorList>
    </citation>
    <scope>NUCLEOTIDE SEQUENCE [LARGE SCALE GENOMIC DNA]</scope>
    <source>
        <strain evidence="5 6">RB56</strain>
    </source>
</reference>
<gene>
    <name evidence="5" type="ORF">NRB56_10990</name>
</gene>
<keyword evidence="1" id="KW-0732">Signal</keyword>
<dbReference type="Proteomes" id="UP000431401">
    <property type="component" value="Unassembled WGS sequence"/>
</dbReference>
<evidence type="ECO:0000259" key="4">
    <source>
        <dbReference type="Pfam" id="PF26580"/>
    </source>
</evidence>
<feature type="domain" description="Low molecular weight antigen MTB12-like C-terminal" evidence="4">
    <location>
        <begin position="81"/>
        <end position="194"/>
    </location>
</feature>
<feature type="region of interest" description="Disordered" evidence="3">
    <location>
        <begin position="50"/>
        <end position="81"/>
    </location>
</feature>
<evidence type="ECO:0000313" key="6">
    <source>
        <dbReference type="Proteomes" id="UP000431401"/>
    </source>
</evidence>
<protein>
    <recommendedName>
        <fullName evidence="4">Low molecular weight antigen MTB12-like C-terminal domain-containing protein</fullName>
    </recommendedName>
</protein>
<proteinExistence type="inferred from homology"/>
<dbReference type="AlphaFoldDB" id="A0A7K0DJY7"/>
<comment type="caution">
    <text evidence="5">The sequence shown here is derived from an EMBL/GenBank/DDBJ whole genome shotgun (WGS) entry which is preliminary data.</text>
</comment>
<evidence type="ECO:0000256" key="3">
    <source>
        <dbReference type="SAM" id="MobiDB-lite"/>
    </source>
</evidence>
<evidence type="ECO:0000256" key="2">
    <source>
        <dbReference type="ARBA" id="ARBA00093774"/>
    </source>
</evidence>
<evidence type="ECO:0000256" key="1">
    <source>
        <dbReference type="ARBA" id="ARBA00022729"/>
    </source>
</evidence>
<dbReference type="EMBL" id="WEGI01000002">
    <property type="protein sequence ID" value="MQY25542.1"/>
    <property type="molecule type" value="Genomic_DNA"/>
</dbReference>
<feature type="compositionally biased region" description="Low complexity" evidence="3">
    <location>
        <begin position="58"/>
        <end position="77"/>
    </location>
</feature>
<sequence>MRSAAIGWCCHGTELNQLERKGRALKLQRTGRVAVATLAVAAALGMSACGSGDKHSDSSSTSSKASTSANAAVAPTSALPPVPTAAQLNQELSEALDPNVPADQKVQYLEDGQDALAKDPDMLKKLTDAYQQNNAHIEVTDVTSLGDTLTATVSFSVGGGAPQPAQVPFIAQDGKWKLQKSWACAGLQNLGATSPACT</sequence>
<evidence type="ECO:0000313" key="5">
    <source>
        <dbReference type="EMBL" id="MQY25542.1"/>
    </source>
</evidence>
<dbReference type="InterPro" id="IPR058644">
    <property type="entry name" value="Mtb12-like_C"/>
</dbReference>
<name>A0A7K0DJY7_9NOCA</name>
<keyword evidence="6" id="KW-1185">Reference proteome</keyword>
<dbReference type="Pfam" id="PF26580">
    <property type="entry name" value="Mtb12_C"/>
    <property type="match status" value="1"/>
</dbReference>
<accession>A0A7K0DJY7</accession>
<comment type="similarity">
    <text evidence="2">Belongs to the MTB12 family.</text>
</comment>